<reference evidence="3" key="2">
    <citation type="submission" date="2015-01" db="EMBL/GenBank/DDBJ databases">
        <title>Evolutionary Origins and Diversification of the Mycorrhizal Mutualists.</title>
        <authorList>
            <consortium name="DOE Joint Genome Institute"/>
            <consortium name="Mycorrhizal Genomics Consortium"/>
            <person name="Kohler A."/>
            <person name="Kuo A."/>
            <person name="Nagy L.G."/>
            <person name="Floudas D."/>
            <person name="Copeland A."/>
            <person name="Barry K.W."/>
            <person name="Cichocki N."/>
            <person name="Veneault-Fourrey C."/>
            <person name="LaButti K."/>
            <person name="Lindquist E.A."/>
            <person name="Lipzen A."/>
            <person name="Lundell T."/>
            <person name="Morin E."/>
            <person name="Murat C."/>
            <person name="Riley R."/>
            <person name="Ohm R."/>
            <person name="Sun H."/>
            <person name="Tunlid A."/>
            <person name="Henrissat B."/>
            <person name="Grigoriev I.V."/>
            <person name="Hibbett D.S."/>
            <person name="Martin F."/>
        </authorList>
    </citation>
    <scope>NUCLEOTIDE SEQUENCE [LARGE SCALE GENOMIC DNA]</scope>
    <source>
        <strain evidence="3">Foug A</strain>
    </source>
</reference>
<sequence length="62" mass="6433">MSPPSSFPFPCLCLSPLTLCPVVVVVVAIVTDFISSVIGIVIVIDGSFFTSSPSSPTWSSLS</sequence>
<proteinExistence type="predicted"/>
<keyword evidence="1" id="KW-0472">Membrane</keyword>
<organism evidence="2 3">
    <name type="scientific">Scleroderma citrinum Foug A</name>
    <dbReference type="NCBI Taxonomy" id="1036808"/>
    <lineage>
        <taxon>Eukaryota</taxon>
        <taxon>Fungi</taxon>
        <taxon>Dikarya</taxon>
        <taxon>Basidiomycota</taxon>
        <taxon>Agaricomycotina</taxon>
        <taxon>Agaricomycetes</taxon>
        <taxon>Agaricomycetidae</taxon>
        <taxon>Boletales</taxon>
        <taxon>Sclerodermatineae</taxon>
        <taxon>Sclerodermataceae</taxon>
        <taxon>Scleroderma</taxon>
    </lineage>
</organism>
<feature type="transmembrane region" description="Helical" evidence="1">
    <location>
        <begin position="22"/>
        <end position="44"/>
    </location>
</feature>
<evidence type="ECO:0000313" key="2">
    <source>
        <dbReference type="EMBL" id="KIM57728.1"/>
    </source>
</evidence>
<keyword evidence="1" id="KW-0812">Transmembrane</keyword>
<accession>A0A0C2Z6W6</accession>
<evidence type="ECO:0000313" key="3">
    <source>
        <dbReference type="Proteomes" id="UP000053989"/>
    </source>
</evidence>
<keyword evidence="3" id="KW-1185">Reference proteome</keyword>
<dbReference type="AlphaFoldDB" id="A0A0C2Z6W6"/>
<reference evidence="2 3" key="1">
    <citation type="submission" date="2014-04" db="EMBL/GenBank/DDBJ databases">
        <authorList>
            <consortium name="DOE Joint Genome Institute"/>
            <person name="Kuo A."/>
            <person name="Kohler A."/>
            <person name="Nagy L.G."/>
            <person name="Floudas D."/>
            <person name="Copeland A."/>
            <person name="Barry K.W."/>
            <person name="Cichocki N."/>
            <person name="Veneault-Fourrey C."/>
            <person name="LaButti K."/>
            <person name="Lindquist E.A."/>
            <person name="Lipzen A."/>
            <person name="Lundell T."/>
            <person name="Morin E."/>
            <person name="Murat C."/>
            <person name="Sun H."/>
            <person name="Tunlid A."/>
            <person name="Henrissat B."/>
            <person name="Grigoriev I.V."/>
            <person name="Hibbett D.S."/>
            <person name="Martin F."/>
            <person name="Nordberg H.P."/>
            <person name="Cantor M.N."/>
            <person name="Hua S.X."/>
        </authorList>
    </citation>
    <scope>NUCLEOTIDE SEQUENCE [LARGE SCALE GENOMIC DNA]</scope>
    <source>
        <strain evidence="2 3">Foug A</strain>
    </source>
</reference>
<gene>
    <name evidence="2" type="ORF">SCLCIDRAFT_1219253</name>
</gene>
<dbReference type="InParanoid" id="A0A0C2Z6W6"/>
<evidence type="ECO:0000256" key="1">
    <source>
        <dbReference type="SAM" id="Phobius"/>
    </source>
</evidence>
<dbReference type="HOGENOM" id="CLU_2905462_0_0_1"/>
<protein>
    <submittedName>
        <fullName evidence="2">Uncharacterized protein</fullName>
    </submittedName>
</protein>
<name>A0A0C2Z6W6_9AGAM</name>
<dbReference type="Proteomes" id="UP000053989">
    <property type="component" value="Unassembled WGS sequence"/>
</dbReference>
<keyword evidence="1" id="KW-1133">Transmembrane helix</keyword>
<dbReference type="EMBL" id="KN822097">
    <property type="protein sequence ID" value="KIM57728.1"/>
    <property type="molecule type" value="Genomic_DNA"/>
</dbReference>